<dbReference type="InterPro" id="IPR043502">
    <property type="entry name" value="DNA/RNA_pol_sf"/>
</dbReference>
<reference evidence="3" key="1">
    <citation type="journal article" date="2019" name="Sci. Rep.">
        <title>Draft genome of Tanacetum cinerariifolium, the natural source of mosquito coil.</title>
        <authorList>
            <person name="Yamashiro T."/>
            <person name="Shiraishi A."/>
            <person name="Satake H."/>
            <person name="Nakayama K."/>
        </authorList>
    </citation>
    <scope>NUCLEOTIDE SEQUENCE</scope>
</reference>
<feature type="domain" description="Reverse transcriptase Ty1/copia-type" evidence="2">
    <location>
        <begin position="154"/>
        <end position="293"/>
    </location>
</feature>
<accession>A0A699HUB5</accession>
<evidence type="ECO:0000313" key="3">
    <source>
        <dbReference type="EMBL" id="GEY69842.1"/>
    </source>
</evidence>
<dbReference type="EMBL" id="BKCJ010201286">
    <property type="protein sequence ID" value="GEY69842.1"/>
    <property type="molecule type" value="Genomic_DNA"/>
</dbReference>
<evidence type="ECO:0000259" key="2">
    <source>
        <dbReference type="Pfam" id="PF07727"/>
    </source>
</evidence>
<feature type="region of interest" description="Disordered" evidence="1">
    <location>
        <begin position="80"/>
        <end position="101"/>
    </location>
</feature>
<dbReference type="Pfam" id="PF07727">
    <property type="entry name" value="RVT_2"/>
    <property type="match status" value="1"/>
</dbReference>
<comment type="caution">
    <text evidence="3">The sequence shown here is derived from an EMBL/GenBank/DDBJ whole genome shotgun (WGS) entry which is preliminary data.</text>
</comment>
<name>A0A699HUB5_TANCI</name>
<gene>
    <name evidence="3" type="ORF">Tci_441816</name>
</gene>
<evidence type="ECO:0000256" key="1">
    <source>
        <dbReference type="SAM" id="MobiDB-lite"/>
    </source>
</evidence>
<dbReference type="SUPFAM" id="SSF56672">
    <property type="entry name" value="DNA/RNA polymerases"/>
    <property type="match status" value="1"/>
</dbReference>
<protein>
    <recommendedName>
        <fullName evidence="2">Reverse transcriptase Ty1/copia-type domain-containing protein</fullName>
    </recommendedName>
</protein>
<organism evidence="3">
    <name type="scientific">Tanacetum cinerariifolium</name>
    <name type="common">Dalmatian daisy</name>
    <name type="synonym">Chrysanthemum cinerariifolium</name>
    <dbReference type="NCBI Taxonomy" id="118510"/>
    <lineage>
        <taxon>Eukaryota</taxon>
        <taxon>Viridiplantae</taxon>
        <taxon>Streptophyta</taxon>
        <taxon>Embryophyta</taxon>
        <taxon>Tracheophyta</taxon>
        <taxon>Spermatophyta</taxon>
        <taxon>Magnoliopsida</taxon>
        <taxon>eudicotyledons</taxon>
        <taxon>Gunneridae</taxon>
        <taxon>Pentapetalae</taxon>
        <taxon>asterids</taxon>
        <taxon>campanulids</taxon>
        <taxon>Asterales</taxon>
        <taxon>Asteraceae</taxon>
        <taxon>Asteroideae</taxon>
        <taxon>Anthemideae</taxon>
        <taxon>Anthemidinae</taxon>
        <taxon>Tanacetum</taxon>
    </lineage>
</organism>
<proteinExistence type="predicted"/>
<dbReference type="AlphaFoldDB" id="A0A699HUB5"/>
<sequence>MIVESIHIHFDEIKEVSETSVANDILGLVPQRQKASDYDNSDPVLQLQNVSSLADAHVPSQQELDLLFGPLYDEFFNAGSNPQDKQPTMTIQPTSAPSTPTYVHAEENNDDQAKEDHLPDDEFTNPFYQPLEQVRENPSRPGQTRRQLATYPEMCMFALTDKDQTVIRNKARLVAKGYAQEEGIDFEESFAPVTRLKGVRIFVAYAAHKSFPIYHMDVKTAFLNGPLKEEVYVAQPDVFVDPDHPEKVYHHKKALYGLKQALRAWYDELLKFLTSKGFTKGLQIHQSPHGMFINQAKYALEILHKHGMEKGQSIGKPMATKSKLDADLIGNPVDQTDYRSKIGSLMYLTSSRPDIV</sequence>
<dbReference type="InterPro" id="IPR013103">
    <property type="entry name" value="RVT_2"/>
</dbReference>